<comment type="similarity">
    <text evidence="1">Belongs to the thiamine-monophosphate kinase family.</text>
</comment>
<keyword evidence="1 4" id="KW-0418">Kinase</keyword>
<dbReference type="GO" id="GO:0005524">
    <property type="term" value="F:ATP binding"/>
    <property type="evidence" value="ECO:0007669"/>
    <property type="project" value="UniProtKB-UniRule"/>
</dbReference>
<feature type="binding site" evidence="1">
    <location>
        <position position="227"/>
    </location>
    <ligand>
        <name>Mg(2+)</name>
        <dbReference type="ChEBI" id="CHEBI:18420"/>
        <label>5</label>
    </ligand>
</feature>
<evidence type="ECO:0000313" key="4">
    <source>
        <dbReference type="EMBL" id="ATS19639.1"/>
    </source>
</evidence>
<evidence type="ECO:0000256" key="1">
    <source>
        <dbReference type="HAMAP-Rule" id="MF_02128"/>
    </source>
</evidence>
<sequence>MTLGDCGEHQLIERLRFYCAPSMIGDDAAVFAPPQDQQMVFSTDVLVDGVHFSLGMASPVVTMTPFDVGWRAAAANLSDIAAMGATPIGMTVGMAAPSHCPVAVIEDIYQGLAACCHTYGTAIFGGDTCRSGVLSLSISILGAAPPERLIYRHTARPGDLILATGLHGAARAGLECLLQPEWAATVPTELRQLWVHAHQHPQPRLDVVQWLWQQSPAPRVSGMDSSDGLADAVLQICAASGVGAILSAEAIPKVPYLDPEQALAWALYGGEDFELVLCLPPAIAPDLCAMAGNHAAILGEITATPEVLLQQGKALRPLQHQHTFQHFSR</sequence>
<feature type="binding site" evidence="1">
    <location>
        <position position="79"/>
    </location>
    <ligand>
        <name>Mg(2+)</name>
        <dbReference type="ChEBI" id="CHEBI:18420"/>
        <label>3</label>
    </ligand>
</feature>
<feature type="binding site" evidence="1">
    <location>
        <position position="109"/>
    </location>
    <ligand>
        <name>ATP</name>
        <dbReference type="ChEBI" id="CHEBI:30616"/>
    </ligand>
</feature>
<protein>
    <recommendedName>
        <fullName evidence="1">Thiamine-monophosphate kinase</fullName>
        <shortName evidence="1">TMP kinase</shortName>
        <shortName evidence="1">Thiamine-phosphate kinase</shortName>
        <ecNumber evidence="1">2.7.4.16</ecNumber>
    </recommendedName>
</protein>
<dbReference type="Proteomes" id="UP000231057">
    <property type="component" value="Chromosome"/>
</dbReference>
<feature type="binding site" evidence="1">
    <location>
        <position position="127"/>
    </location>
    <ligand>
        <name>Mg(2+)</name>
        <dbReference type="ChEBI" id="CHEBI:18420"/>
        <label>1</label>
    </ligand>
</feature>
<feature type="binding site" evidence="1">
    <location>
        <begin position="126"/>
        <end position="127"/>
    </location>
    <ligand>
        <name>ATP</name>
        <dbReference type="ChEBI" id="CHEBI:30616"/>
    </ligand>
</feature>
<comment type="catalytic activity">
    <reaction evidence="1">
        <text>thiamine phosphate + ATP = thiamine diphosphate + ADP</text>
        <dbReference type="Rhea" id="RHEA:15913"/>
        <dbReference type="ChEBI" id="CHEBI:30616"/>
        <dbReference type="ChEBI" id="CHEBI:37575"/>
        <dbReference type="ChEBI" id="CHEBI:58937"/>
        <dbReference type="ChEBI" id="CHEBI:456216"/>
        <dbReference type="EC" id="2.7.4.16"/>
    </reaction>
</comment>
<dbReference type="InterPro" id="IPR010918">
    <property type="entry name" value="PurM-like_C_dom"/>
</dbReference>
<feature type="binding site" evidence="1">
    <location>
        <position position="79"/>
    </location>
    <ligand>
        <name>Mg(2+)</name>
        <dbReference type="ChEBI" id="CHEBI:18420"/>
        <label>4</label>
    </ligand>
</feature>
<reference evidence="5" key="2">
    <citation type="journal article" date="2022" name="Front. Microbiol.">
        <title>Comparative Genomic Analysis Revealed Distinct Molecular Components and Organization of CO2-Concentrating Mechanism in Thermophilic Cyanobacteria.</title>
        <authorList>
            <person name="Tang J."/>
            <person name="Zhou H."/>
            <person name="Yao D."/>
            <person name="Riaz S."/>
            <person name="You D."/>
            <person name="Klepacz-Smolka A."/>
            <person name="Daroch M."/>
        </authorList>
    </citation>
    <scope>NUCLEOTIDE SEQUENCE [LARGE SCALE GENOMIC DNA]</scope>
    <source>
        <strain evidence="5">PCC 6715</strain>
    </source>
</reference>
<dbReference type="Pfam" id="PF00586">
    <property type="entry name" value="AIRS"/>
    <property type="match status" value="1"/>
</dbReference>
<dbReference type="AlphaFoldDB" id="A0A2D2Q5B2"/>
<proteinExistence type="inferred from homology"/>
<dbReference type="InterPro" id="IPR016188">
    <property type="entry name" value="PurM-like_N"/>
</dbReference>
<keyword evidence="1" id="KW-0808">Transferase</keyword>
<name>A0A2D2Q5B2_PARLV</name>
<dbReference type="NCBIfam" id="TIGR01379">
    <property type="entry name" value="thiL"/>
    <property type="match status" value="1"/>
</dbReference>
<dbReference type="EMBL" id="CP018092">
    <property type="protein sequence ID" value="ATS19639.1"/>
    <property type="molecule type" value="Genomic_DNA"/>
</dbReference>
<dbReference type="PANTHER" id="PTHR30270">
    <property type="entry name" value="THIAMINE-MONOPHOSPHATE KINASE"/>
    <property type="match status" value="1"/>
</dbReference>
<feature type="binding site" evidence="1">
    <location>
        <position position="79"/>
    </location>
    <ligand>
        <name>Mg(2+)</name>
        <dbReference type="ChEBI" id="CHEBI:18420"/>
        <label>2</label>
    </ligand>
</feature>
<dbReference type="InterPro" id="IPR006283">
    <property type="entry name" value="ThiL-like"/>
</dbReference>
<feature type="binding site" evidence="1">
    <location>
        <position position="271"/>
    </location>
    <ligand>
        <name>substrate</name>
    </ligand>
</feature>
<dbReference type="SUPFAM" id="SSF55326">
    <property type="entry name" value="PurM N-terminal domain-like"/>
    <property type="match status" value="1"/>
</dbReference>
<feature type="binding site" evidence="1">
    <location>
        <position position="44"/>
    </location>
    <ligand>
        <name>Mg(2+)</name>
        <dbReference type="ChEBI" id="CHEBI:18420"/>
        <label>1</label>
    </ligand>
</feature>
<dbReference type="InterPro" id="IPR036676">
    <property type="entry name" value="PurM-like_C_sf"/>
</dbReference>
<dbReference type="GO" id="GO:0009228">
    <property type="term" value="P:thiamine biosynthetic process"/>
    <property type="evidence" value="ECO:0007669"/>
    <property type="project" value="UniProtKB-KW"/>
</dbReference>
<gene>
    <name evidence="1" type="primary">thiL</name>
    <name evidence="4" type="ORF">BRW62_11515</name>
</gene>
<feature type="binding site" evidence="1">
    <location>
        <position position="324"/>
    </location>
    <ligand>
        <name>substrate</name>
    </ligand>
</feature>
<dbReference type="UniPathway" id="UPA00060">
    <property type="reaction ID" value="UER00142"/>
</dbReference>
<evidence type="ECO:0000313" key="5">
    <source>
        <dbReference type="Proteomes" id="UP000231057"/>
    </source>
</evidence>
<feature type="domain" description="PurM-like C-terminal" evidence="3">
    <location>
        <begin position="156"/>
        <end position="306"/>
    </location>
</feature>
<evidence type="ECO:0000259" key="3">
    <source>
        <dbReference type="Pfam" id="PF02769"/>
    </source>
</evidence>
<comment type="miscellaneous">
    <text evidence="1">Reaction mechanism of ThiL seems to utilize a direct, inline transfer of the gamma-phosphate of ATP to TMP rather than a phosphorylated enzyme intermediate.</text>
</comment>
<feature type="binding site" evidence="1">
    <location>
        <position position="27"/>
    </location>
    <ligand>
        <name>Mg(2+)</name>
        <dbReference type="ChEBI" id="CHEBI:18420"/>
        <label>3</label>
    </ligand>
</feature>
<keyword evidence="1" id="KW-0479">Metal-binding</keyword>
<dbReference type="SUPFAM" id="SSF56042">
    <property type="entry name" value="PurM C-terminal domain-like"/>
    <property type="match status" value="1"/>
</dbReference>
<feature type="binding site" evidence="1">
    <location>
        <position position="224"/>
    </location>
    <ligand>
        <name>Mg(2+)</name>
        <dbReference type="ChEBI" id="CHEBI:18420"/>
        <label>3</label>
    </ligand>
</feature>
<comment type="pathway">
    <text evidence="1">Cofactor biosynthesis; thiamine diphosphate biosynthesis; thiamine diphosphate from thiamine phosphate: step 1/1.</text>
</comment>
<keyword evidence="1" id="KW-0460">Magnesium</keyword>
<feature type="domain" description="PurM-like N-terminal" evidence="2">
    <location>
        <begin position="25"/>
        <end position="143"/>
    </location>
</feature>
<organism evidence="4 5">
    <name type="scientific">Parathermosynechococcus lividus PCC 6715</name>
    <dbReference type="NCBI Taxonomy" id="1917166"/>
    <lineage>
        <taxon>Bacteria</taxon>
        <taxon>Bacillati</taxon>
        <taxon>Cyanobacteriota</taxon>
        <taxon>Cyanophyceae</taxon>
        <taxon>Acaryochloridales</taxon>
        <taxon>Thermosynechococcaceae</taxon>
        <taxon>Parathermosynechococcus</taxon>
    </lineage>
</organism>
<dbReference type="HAMAP" id="MF_02128">
    <property type="entry name" value="TMP_kinase"/>
    <property type="match status" value="1"/>
</dbReference>
<dbReference type="Pfam" id="PF02769">
    <property type="entry name" value="AIRS_C"/>
    <property type="match status" value="1"/>
</dbReference>
<dbReference type="GO" id="GO:0009030">
    <property type="term" value="F:thiamine-phosphate kinase activity"/>
    <property type="evidence" value="ECO:0007669"/>
    <property type="project" value="UniProtKB-UniRule"/>
</dbReference>
<dbReference type="PIRSF" id="PIRSF005303">
    <property type="entry name" value="Thiam_monoph_kin"/>
    <property type="match status" value="1"/>
</dbReference>
<feature type="binding site" evidence="1">
    <location>
        <position position="226"/>
    </location>
    <ligand>
        <name>ATP</name>
        <dbReference type="ChEBI" id="CHEBI:30616"/>
    </ligand>
</feature>
<dbReference type="CDD" id="cd02194">
    <property type="entry name" value="ThiL"/>
    <property type="match status" value="1"/>
</dbReference>
<dbReference type="GO" id="GO:0000287">
    <property type="term" value="F:magnesium ion binding"/>
    <property type="evidence" value="ECO:0007669"/>
    <property type="project" value="UniProtKB-UniRule"/>
</dbReference>
<feature type="binding site" evidence="1">
    <location>
        <position position="27"/>
    </location>
    <ligand>
        <name>Mg(2+)</name>
        <dbReference type="ChEBI" id="CHEBI:18420"/>
        <label>4</label>
    </ligand>
</feature>
<feature type="binding site" evidence="1">
    <location>
        <position position="43"/>
    </location>
    <ligand>
        <name>Mg(2+)</name>
        <dbReference type="ChEBI" id="CHEBI:18420"/>
        <label>1</label>
    </ligand>
</feature>
<accession>A0A2D2Q5B2</accession>
<feature type="binding site" evidence="1">
    <location>
        <position position="42"/>
    </location>
    <ligand>
        <name>Mg(2+)</name>
        <dbReference type="ChEBI" id="CHEBI:18420"/>
        <label>4</label>
    </ligand>
</feature>
<reference evidence="4 5" key="1">
    <citation type="submission" date="2016-11" db="EMBL/GenBank/DDBJ databases">
        <title>Complete genome sequence of thermophilic cyanobacteria strain Synechococcus sp. PCC6715.</title>
        <authorList>
            <person name="Tang J."/>
            <person name="Daroch M."/>
            <person name="Liang Y."/>
            <person name="Jiang D."/>
            <person name="Shah M."/>
        </authorList>
    </citation>
    <scope>NUCLEOTIDE SEQUENCE [LARGE SCALE GENOMIC DNA]</scope>
    <source>
        <strain evidence="4 5">PCC 6715</strain>
    </source>
</reference>
<dbReference type="PANTHER" id="PTHR30270:SF0">
    <property type="entry name" value="THIAMINE-MONOPHOSPHATE KINASE"/>
    <property type="match status" value="1"/>
</dbReference>
<feature type="binding site" evidence="1">
    <location>
        <position position="51"/>
    </location>
    <ligand>
        <name>substrate</name>
    </ligand>
</feature>
<evidence type="ECO:0000259" key="2">
    <source>
        <dbReference type="Pfam" id="PF00586"/>
    </source>
</evidence>
<dbReference type="Gene3D" id="3.30.1330.10">
    <property type="entry name" value="PurM-like, N-terminal domain"/>
    <property type="match status" value="1"/>
</dbReference>
<keyword evidence="1" id="KW-0067">ATP-binding</keyword>
<dbReference type="EC" id="2.7.4.16" evidence="1"/>
<keyword evidence="1" id="KW-0784">Thiamine biosynthesis</keyword>
<dbReference type="Gene3D" id="3.90.650.10">
    <property type="entry name" value="PurM-like C-terminal domain"/>
    <property type="match status" value="1"/>
</dbReference>
<keyword evidence="1" id="KW-0547">Nucleotide-binding</keyword>
<dbReference type="OrthoDB" id="9802811at2"/>
<comment type="function">
    <text evidence="1">Catalyzes the ATP-dependent phosphorylation of thiamine-monophosphate (TMP) to form thiamine-pyrophosphate (TPP), the active form of vitamin B1.</text>
</comment>
<dbReference type="InterPro" id="IPR036921">
    <property type="entry name" value="PurM-like_N_sf"/>
</dbReference>
<feature type="binding site" evidence="1">
    <location>
        <position position="44"/>
    </location>
    <ligand>
        <name>Mg(2+)</name>
        <dbReference type="ChEBI" id="CHEBI:18420"/>
        <label>2</label>
    </ligand>
</feature>
<feature type="binding site" evidence="1">
    <location>
        <position position="152"/>
    </location>
    <ligand>
        <name>ATP</name>
        <dbReference type="ChEBI" id="CHEBI:30616"/>
    </ligand>
</feature>
<dbReference type="GO" id="GO:0009229">
    <property type="term" value="P:thiamine diphosphate biosynthetic process"/>
    <property type="evidence" value="ECO:0007669"/>
    <property type="project" value="UniProtKB-UniRule"/>
</dbReference>
<dbReference type="KEGG" id="slw:BRW62_11515"/>
<keyword evidence="5" id="KW-1185">Reference proteome</keyword>